<name>A0A074L5Q0_9BACT</name>
<comment type="similarity">
    <text evidence="3">Belongs to the PTPS family. QueD subfamily.</text>
</comment>
<evidence type="ECO:0000256" key="4">
    <source>
        <dbReference type="ARBA" id="ARBA00012982"/>
    </source>
</evidence>
<dbReference type="UniPathway" id="UPA00391"/>
<evidence type="ECO:0000256" key="1">
    <source>
        <dbReference type="ARBA" id="ARBA00001947"/>
    </source>
</evidence>
<dbReference type="STRING" id="1048983.EL17_22620"/>
<organism evidence="11 12">
    <name type="scientific">Anditalea andensis</name>
    <dbReference type="NCBI Taxonomy" id="1048983"/>
    <lineage>
        <taxon>Bacteria</taxon>
        <taxon>Pseudomonadati</taxon>
        <taxon>Bacteroidota</taxon>
        <taxon>Cytophagia</taxon>
        <taxon>Cytophagales</taxon>
        <taxon>Cytophagaceae</taxon>
        <taxon>Anditalea</taxon>
    </lineage>
</organism>
<comment type="caution">
    <text evidence="11">The sequence shown here is derived from an EMBL/GenBank/DDBJ whole genome shotgun (WGS) entry which is preliminary data.</text>
</comment>
<evidence type="ECO:0000313" key="11">
    <source>
        <dbReference type="EMBL" id="KEO75820.1"/>
    </source>
</evidence>
<protein>
    <recommendedName>
        <fullName evidence="5">6-carboxy-5,6,7,8-tetrahydropterin synthase</fullName>
        <ecNumber evidence="4">4.1.2.50</ecNumber>
    </recommendedName>
    <alternativeName>
        <fullName evidence="9">Queuosine biosynthesis protein QueD</fullName>
    </alternativeName>
</protein>
<dbReference type="RefSeq" id="WP_035068789.1">
    <property type="nucleotide sequence ID" value="NZ_JMIH01000004.1"/>
</dbReference>
<dbReference type="GO" id="GO:0046872">
    <property type="term" value="F:metal ion binding"/>
    <property type="evidence" value="ECO:0007669"/>
    <property type="project" value="UniProtKB-KW"/>
</dbReference>
<dbReference type="NCBIfam" id="TIGR03367">
    <property type="entry name" value="queuosine_QueD"/>
    <property type="match status" value="1"/>
</dbReference>
<dbReference type="Gene3D" id="3.30.479.10">
    <property type="entry name" value="6-pyruvoyl tetrahydropterin synthase/QueD"/>
    <property type="match status" value="1"/>
</dbReference>
<comment type="cofactor">
    <cofactor evidence="1">
        <name>Zn(2+)</name>
        <dbReference type="ChEBI" id="CHEBI:29105"/>
    </cofactor>
</comment>
<evidence type="ECO:0000256" key="6">
    <source>
        <dbReference type="ARBA" id="ARBA00022723"/>
    </source>
</evidence>
<proteinExistence type="inferred from homology"/>
<dbReference type="InterPro" id="IPR038418">
    <property type="entry name" value="6-PTP_synth/QueD_sf"/>
</dbReference>
<dbReference type="PANTHER" id="PTHR12589">
    <property type="entry name" value="PYRUVOYL TETRAHYDROBIOPTERIN SYNTHASE"/>
    <property type="match status" value="1"/>
</dbReference>
<keyword evidence="7" id="KW-0862">Zinc</keyword>
<dbReference type="eggNOG" id="COG0720">
    <property type="taxonomic scope" value="Bacteria"/>
</dbReference>
<keyword evidence="6" id="KW-0479">Metal-binding</keyword>
<dbReference type="EMBL" id="JMIH01000004">
    <property type="protein sequence ID" value="KEO75820.1"/>
    <property type="molecule type" value="Genomic_DNA"/>
</dbReference>
<dbReference type="Proteomes" id="UP000027821">
    <property type="component" value="Unassembled WGS sequence"/>
</dbReference>
<dbReference type="Pfam" id="PF01242">
    <property type="entry name" value="PTPS"/>
    <property type="match status" value="1"/>
</dbReference>
<dbReference type="PANTHER" id="PTHR12589:SF7">
    <property type="entry name" value="6-PYRUVOYL TETRAHYDROBIOPTERIN SYNTHASE"/>
    <property type="match status" value="1"/>
</dbReference>
<dbReference type="SUPFAM" id="SSF55620">
    <property type="entry name" value="Tetrahydrobiopterin biosynthesis enzymes-like"/>
    <property type="match status" value="1"/>
</dbReference>
<sequence>MLSITKSFHFEAAHRISDYDGACQYLHGHSYKLEVTISGKEMVKGDMLMDFKILKSLVNKIAIEPWDHALILKDNEINHSEFDHLNGKTYWMETEPTAERMVLHLSEQLAGLLPQGFSVRRVKLYETDSCFAEYENIH</sequence>
<keyword evidence="8" id="KW-0456">Lyase</keyword>
<comment type="pathway">
    <text evidence="2">Purine metabolism; 7-cyano-7-deazaguanine biosynthesis.</text>
</comment>
<accession>A0A074L5Q0</accession>
<dbReference type="OrthoDB" id="9804698at2"/>
<evidence type="ECO:0000256" key="3">
    <source>
        <dbReference type="ARBA" id="ARBA00008900"/>
    </source>
</evidence>
<evidence type="ECO:0000256" key="7">
    <source>
        <dbReference type="ARBA" id="ARBA00022833"/>
    </source>
</evidence>
<evidence type="ECO:0000256" key="5">
    <source>
        <dbReference type="ARBA" id="ARBA00018141"/>
    </source>
</evidence>
<dbReference type="EC" id="4.1.2.50" evidence="4"/>
<evidence type="ECO:0000256" key="2">
    <source>
        <dbReference type="ARBA" id="ARBA00005061"/>
    </source>
</evidence>
<gene>
    <name evidence="11" type="ORF">EL17_22620</name>
</gene>
<evidence type="ECO:0000256" key="9">
    <source>
        <dbReference type="ARBA" id="ARBA00031449"/>
    </source>
</evidence>
<dbReference type="AlphaFoldDB" id="A0A074L5Q0"/>
<keyword evidence="12" id="KW-1185">Reference proteome</keyword>
<dbReference type="GO" id="GO:0070497">
    <property type="term" value="F:6-carboxytetrahydropterin synthase activity"/>
    <property type="evidence" value="ECO:0007669"/>
    <property type="project" value="UniProtKB-EC"/>
</dbReference>
<dbReference type="InterPro" id="IPR007115">
    <property type="entry name" value="6-PTP_synth/QueD"/>
</dbReference>
<evidence type="ECO:0000256" key="10">
    <source>
        <dbReference type="ARBA" id="ARBA00048807"/>
    </source>
</evidence>
<evidence type="ECO:0000313" key="12">
    <source>
        <dbReference type="Proteomes" id="UP000027821"/>
    </source>
</evidence>
<comment type="catalytic activity">
    <reaction evidence="10">
        <text>7,8-dihydroneopterin 3'-triphosphate + H2O = 6-carboxy-5,6,7,8-tetrahydropterin + triphosphate + acetaldehyde + 2 H(+)</text>
        <dbReference type="Rhea" id="RHEA:27966"/>
        <dbReference type="ChEBI" id="CHEBI:15343"/>
        <dbReference type="ChEBI" id="CHEBI:15377"/>
        <dbReference type="ChEBI" id="CHEBI:15378"/>
        <dbReference type="ChEBI" id="CHEBI:18036"/>
        <dbReference type="ChEBI" id="CHEBI:58462"/>
        <dbReference type="ChEBI" id="CHEBI:61032"/>
        <dbReference type="EC" id="4.1.2.50"/>
    </reaction>
</comment>
<evidence type="ECO:0000256" key="8">
    <source>
        <dbReference type="ARBA" id="ARBA00023239"/>
    </source>
</evidence>
<reference evidence="11 12" key="1">
    <citation type="submission" date="2014-04" db="EMBL/GenBank/DDBJ databases">
        <title>Characterization and application of a salt tolerant electro-active bacterium.</title>
        <authorList>
            <person name="Yang L."/>
            <person name="Wei S."/>
            <person name="Tay Q.X.M."/>
        </authorList>
    </citation>
    <scope>NUCLEOTIDE SEQUENCE [LARGE SCALE GENOMIC DNA]</scope>
    <source>
        <strain evidence="11 12">LY1</strain>
    </source>
</reference>